<keyword evidence="2" id="KW-1185">Reference proteome</keyword>
<dbReference type="EMBL" id="FODV01000005">
    <property type="protein sequence ID" value="SEO80966.1"/>
    <property type="molecule type" value="Genomic_DNA"/>
</dbReference>
<dbReference type="Pfam" id="PF24461">
    <property type="entry name" value="DUF7576"/>
    <property type="match status" value="1"/>
</dbReference>
<name>A0A1H8SR30_9EURY</name>
<reference evidence="2" key="1">
    <citation type="submission" date="2016-10" db="EMBL/GenBank/DDBJ databases">
        <authorList>
            <person name="Varghese N."/>
            <person name="Submissions S."/>
        </authorList>
    </citation>
    <scope>NUCLEOTIDE SEQUENCE [LARGE SCALE GENOMIC DNA]</scope>
    <source>
        <strain evidence="2">CGMCC 1.10121</strain>
    </source>
</reference>
<accession>A0A1H8SR30</accession>
<dbReference type="InterPro" id="IPR055998">
    <property type="entry name" value="DUF7576"/>
</dbReference>
<dbReference type="RefSeq" id="WP_089824427.1">
    <property type="nucleotide sequence ID" value="NZ_FODV01000005.1"/>
</dbReference>
<evidence type="ECO:0008006" key="3">
    <source>
        <dbReference type="Google" id="ProtNLM"/>
    </source>
</evidence>
<sequence length="61" mass="6827">MVDPTSELGEDVDESTAPECATCGTKIVQSPTHRVVTEVEDDRIRHHHFCSDDCRNAWNAD</sequence>
<proteinExistence type="predicted"/>
<evidence type="ECO:0000313" key="2">
    <source>
        <dbReference type="Proteomes" id="UP000199126"/>
    </source>
</evidence>
<evidence type="ECO:0000313" key="1">
    <source>
        <dbReference type="EMBL" id="SEO80966.1"/>
    </source>
</evidence>
<dbReference type="OrthoDB" id="169264at2157"/>
<gene>
    <name evidence="1" type="ORF">SAMN04487948_105267</name>
</gene>
<dbReference type="Proteomes" id="UP000199126">
    <property type="component" value="Unassembled WGS sequence"/>
</dbReference>
<protein>
    <recommendedName>
        <fullName evidence="3">TRASH domain-containing protein</fullName>
    </recommendedName>
</protein>
<organism evidence="1 2">
    <name type="scientific">Halogranum amylolyticum</name>
    <dbReference type="NCBI Taxonomy" id="660520"/>
    <lineage>
        <taxon>Archaea</taxon>
        <taxon>Methanobacteriati</taxon>
        <taxon>Methanobacteriota</taxon>
        <taxon>Stenosarchaea group</taxon>
        <taxon>Halobacteria</taxon>
        <taxon>Halobacteriales</taxon>
        <taxon>Haloferacaceae</taxon>
    </lineage>
</organism>
<dbReference type="AlphaFoldDB" id="A0A1H8SR30"/>